<proteinExistence type="predicted"/>
<dbReference type="PROSITE" id="PS51257">
    <property type="entry name" value="PROKAR_LIPOPROTEIN"/>
    <property type="match status" value="1"/>
</dbReference>
<gene>
    <name evidence="3" type="ORF">H9742_07380</name>
</gene>
<sequence length="307" mass="33448">MKKALPIFLTAVMTAAFLTACGGDGQSGESEAAAAQSTAEAESGAFDETAASDEATTEGTADGATDGIVSETVPAASLETVQEAYQPDMSDPFTEFVYAPYQSEHAFEDINSAEAADTYRLSQGVENEGTQTLEGGVELYFTDTDSWDMETGESYDSMYLEFRGTVDGSQIYTYYSYSDTELDSVVTDFGTVKDASGGLAPVGGFADYAEKYNCFTIADFFKAFGMEEEGLMTALEENAVLYETSFETELGTVEVTLDDYTMNGVKNRQAAIDFPDGSPSPWKKILLFEYEDSMAVHGWTEFYRWVY</sequence>
<feature type="region of interest" description="Disordered" evidence="1">
    <location>
        <begin position="23"/>
        <end position="67"/>
    </location>
</feature>
<protein>
    <recommendedName>
        <fullName evidence="5">Lipoprotein</fullName>
    </recommendedName>
</protein>
<feature type="chain" id="PRO_5038669176" description="Lipoprotein" evidence="2">
    <location>
        <begin position="21"/>
        <end position="307"/>
    </location>
</feature>
<evidence type="ECO:0000256" key="1">
    <source>
        <dbReference type="SAM" id="MobiDB-lite"/>
    </source>
</evidence>
<keyword evidence="2" id="KW-0732">Signal</keyword>
<evidence type="ECO:0000313" key="3">
    <source>
        <dbReference type="EMBL" id="HIW81335.1"/>
    </source>
</evidence>
<evidence type="ECO:0000313" key="4">
    <source>
        <dbReference type="Proteomes" id="UP000824265"/>
    </source>
</evidence>
<comment type="caution">
    <text evidence="3">The sequence shown here is derived from an EMBL/GenBank/DDBJ whole genome shotgun (WGS) entry which is preliminary data.</text>
</comment>
<feature type="compositionally biased region" description="Low complexity" evidence="1">
    <location>
        <begin position="53"/>
        <end position="67"/>
    </location>
</feature>
<evidence type="ECO:0000256" key="2">
    <source>
        <dbReference type="SAM" id="SignalP"/>
    </source>
</evidence>
<feature type="compositionally biased region" description="Low complexity" evidence="1">
    <location>
        <begin position="27"/>
        <end position="44"/>
    </location>
</feature>
<evidence type="ECO:0008006" key="5">
    <source>
        <dbReference type="Google" id="ProtNLM"/>
    </source>
</evidence>
<reference evidence="3" key="2">
    <citation type="submission" date="2021-04" db="EMBL/GenBank/DDBJ databases">
        <authorList>
            <person name="Gilroy R."/>
        </authorList>
    </citation>
    <scope>NUCLEOTIDE SEQUENCE</scope>
    <source>
        <strain evidence="3">CHK195-6426</strain>
    </source>
</reference>
<name>A0A9D1R5P5_9FIRM</name>
<accession>A0A9D1R5P5</accession>
<dbReference type="AlphaFoldDB" id="A0A9D1R5P5"/>
<reference evidence="3" key="1">
    <citation type="journal article" date="2021" name="PeerJ">
        <title>Extensive microbial diversity within the chicken gut microbiome revealed by metagenomics and culture.</title>
        <authorList>
            <person name="Gilroy R."/>
            <person name="Ravi A."/>
            <person name="Getino M."/>
            <person name="Pursley I."/>
            <person name="Horton D.L."/>
            <person name="Alikhan N.F."/>
            <person name="Baker D."/>
            <person name="Gharbi K."/>
            <person name="Hall N."/>
            <person name="Watson M."/>
            <person name="Adriaenssens E.M."/>
            <person name="Foster-Nyarko E."/>
            <person name="Jarju S."/>
            <person name="Secka A."/>
            <person name="Antonio M."/>
            <person name="Oren A."/>
            <person name="Chaudhuri R.R."/>
            <person name="La Ragione R."/>
            <person name="Hildebrand F."/>
            <person name="Pallen M.J."/>
        </authorList>
    </citation>
    <scope>NUCLEOTIDE SEQUENCE</scope>
    <source>
        <strain evidence="3">CHK195-6426</strain>
    </source>
</reference>
<dbReference type="Proteomes" id="UP000824265">
    <property type="component" value="Unassembled WGS sequence"/>
</dbReference>
<dbReference type="EMBL" id="DXGH01000039">
    <property type="protein sequence ID" value="HIW81335.1"/>
    <property type="molecule type" value="Genomic_DNA"/>
</dbReference>
<feature type="signal peptide" evidence="2">
    <location>
        <begin position="1"/>
        <end position="20"/>
    </location>
</feature>
<organism evidence="3 4">
    <name type="scientific">Candidatus Acetatifactor stercoripullorum</name>
    <dbReference type="NCBI Taxonomy" id="2838414"/>
    <lineage>
        <taxon>Bacteria</taxon>
        <taxon>Bacillati</taxon>
        <taxon>Bacillota</taxon>
        <taxon>Clostridia</taxon>
        <taxon>Lachnospirales</taxon>
        <taxon>Lachnospiraceae</taxon>
        <taxon>Acetatifactor</taxon>
    </lineage>
</organism>